<evidence type="ECO:0000259" key="2">
    <source>
        <dbReference type="PROSITE" id="PS00028"/>
    </source>
</evidence>
<name>A0A0B5KY04_9RHAB</name>
<accession>A0A0B5KY04</accession>
<dbReference type="Pfam" id="PF01561">
    <property type="entry name" value="Hanta_Gc_N"/>
    <property type="match status" value="1"/>
</dbReference>
<dbReference type="PROSITE" id="PS00028">
    <property type="entry name" value="ZINC_FINGER_C2H2_1"/>
    <property type="match status" value="1"/>
</dbReference>
<sequence length="1026" mass="116681">MLLIKYALLFLFSTSLAKVQVFRGRLFKGVENAMIISDEKGGKCCGTMVQNQVSLNISNCDNGVICDGEMIVEYSENRCKSGYPYGTICGEIKPEGKGPLCSHRTECKCHSGKYYCDSASGTLPSNISCNNKYHYALNKNGHLVKNVDGKFVIGFIRLPVCVIDSHVLMKSHHVKDNMLVVELQSNDQSSCEINIGNNKCTAVCDKECSIRCKLPQHVLSHKSAKIKASVRCDDWQEKIWLFRDSQHNIHSALHSHTRWTNLRADIAEVLYFDILFGYFIITFLIYATYFTITNSAIIVKYFKKIYGSCWKYDMADSQGNCTYCDMHLLSLEDAYLHSEFCSCQTCPYCGISVEYSVQHITVCKKRDQALHRVAEEINIAEKDEGQILRRNFKKGVLERIFKYNHFTYKLWLFTIFALTISVLIVPSQGKLEQPCSKTLGETANCQSDMFRAVKGSPNDHHHWTAVELGLYDKIEQKLQGSAYQMNKVARMKVDNNIFAGRTDPDTMIGESSDCNTKTNICKYKSTIEWTNTLCESSSAAYKTDDDNIFDSTLHLVIMGVELKVALDHQYDTGYYKLTNHDVFTCTGSCDACKTENPCVKKVFKRESDTSWGHNPVDCLSVNSGCTCTQVEVSVDHSQETFSVYKTGQKELSAVICMEYNNIFIDCELIRSVDSYKIGVNTLHVNTWDTDFAVPETIIVKNDGPNNNLLRTAYTGVACKKGSCRMGDFGDIQFGKQYVDCKESLFIDPNDIKGELLYNFGRTPKWNIEYPLCGAHNFKTFTPLTNNNEYSDHYVNISDNTLVVDSGCVGKFALKLELNDMKVHRRIEDAKIESFTVDYCSGEYGSMLGAICTFSVVMRGTPKGTIKLEPSSTLMMQDDGQAIDEGKNVFRKYMFVRGLHPSYQFCYRFMNQRGCTNVNNNFTAPKEVFTSKGSNTIISASTKYVSVCNNNYSFTCIYERLKDLLDGLGRLIYYIIAAVIIYMLIKLAWWVFKTFFTKEYEGVKDRTQNLIHKVRIFKERGFRRKYY</sequence>
<dbReference type="Gene3D" id="1.10.8.1320">
    <property type="match status" value="1"/>
</dbReference>
<evidence type="ECO:0000256" key="1">
    <source>
        <dbReference type="SAM" id="Phobius"/>
    </source>
</evidence>
<feature type="transmembrane region" description="Helical" evidence="1">
    <location>
        <begin position="970"/>
        <end position="991"/>
    </location>
</feature>
<feature type="domain" description="C2H2-type" evidence="2">
    <location>
        <begin position="200"/>
        <end position="221"/>
    </location>
</feature>
<reference evidence="3" key="1">
    <citation type="submission" date="2014-09" db="EMBL/GenBank/DDBJ databases">
        <authorList>
            <person name="Li C.-X."/>
            <person name="Shi M."/>
            <person name="Tian J.-H."/>
            <person name="Lin X.-D."/>
            <person name="Kang Y.-J."/>
            <person name="Qin X.-C."/>
            <person name="Chen L.-J."/>
            <person name="Xu J."/>
            <person name="Holmes E.C."/>
        </authorList>
    </citation>
    <scope>NUCLEOTIDE SEQUENCE</scope>
    <source>
        <strain evidence="3">HKCC-1</strain>
    </source>
</reference>
<dbReference type="GO" id="GO:0044423">
    <property type="term" value="C:virion component"/>
    <property type="evidence" value="ECO:0007669"/>
    <property type="project" value="InterPro"/>
</dbReference>
<proteinExistence type="predicted"/>
<dbReference type="EMBL" id="KM817713">
    <property type="protein sequence ID" value="AJG39283.1"/>
    <property type="molecule type" value="Viral_cRNA"/>
</dbReference>
<keyword evidence="1" id="KW-0472">Membrane</keyword>
<dbReference type="InterPro" id="IPR002532">
    <property type="entry name" value="Hanta_Gc_N"/>
</dbReference>
<gene>
    <name evidence="3" type="primary">G</name>
</gene>
<protein>
    <submittedName>
        <fullName evidence="3">Glycoprotein</fullName>
    </submittedName>
</protein>
<keyword evidence="1" id="KW-1133">Transmembrane helix</keyword>
<evidence type="ECO:0000313" key="3">
    <source>
        <dbReference type="EMBL" id="AJG39283.1"/>
    </source>
</evidence>
<keyword evidence="1" id="KW-0812">Transmembrane</keyword>
<dbReference type="InterPro" id="IPR013087">
    <property type="entry name" value="Znf_C2H2_type"/>
</dbReference>
<reference evidence="3" key="2">
    <citation type="journal article" date="2015" name="Elife">
        <title>Unprecedented genomic diversity of RNA viruses in arthropods reveals the ancestry of negative-sense RNA viruses.</title>
        <authorList>
            <person name="Li C.X."/>
            <person name="Shi M."/>
            <person name="Tian J.H."/>
            <person name="Lin X.D."/>
            <person name="Kang Y.J."/>
            <person name="Chen L.J."/>
            <person name="Qin X.C."/>
            <person name="Xu J."/>
            <person name="Holmes E.C."/>
            <person name="Zhang Y.Z."/>
        </authorList>
    </citation>
    <scope>NUCLEOTIDE SEQUENCE</scope>
    <source>
        <strain evidence="3">HKCC-1</strain>
    </source>
</reference>
<organism evidence="3">
    <name type="scientific">Shuangao Bedbug Virus 1</name>
    <dbReference type="NCBI Taxonomy" id="1608071"/>
    <lineage>
        <taxon>Viruses</taxon>
        <taxon>Riboviria</taxon>
        <taxon>Orthornavirae</taxon>
        <taxon>Negarnaviricota</taxon>
        <taxon>Haploviricotina</taxon>
        <taxon>Monjiviricetes</taxon>
        <taxon>Mononegavirales</taxon>
        <taxon>Rhabdoviridae</taxon>
    </lineage>
</organism>
<feature type="transmembrane region" description="Helical" evidence="1">
    <location>
        <begin position="270"/>
        <end position="292"/>
    </location>
</feature>
<feature type="transmembrane region" description="Helical" evidence="1">
    <location>
        <begin position="406"/>
        <end position="425"/>
    </location>
</feature>